<name>A0A9Q3YWZ8_9FLAO</name>
<organism evidence="3 4">
    <name type="scientific">Chryseobacterium turcicum</name>
    <dbReference type="NCBI Taxonomy" id="2898076"/>
    <lineage>
        <taxon>Bacteria</taxon>
        <taxon>Pseudomonadati</taxon>
        <taxon>Bacteroidota</taxon>
        <taxon>Flavobacteriia</taxon>
        <taxon>Flavobacteriales</taxon>
        <taxon>Weeksellaceae</taxon>
        <taxon>Chryseobacterium group</taxon>
        <taxon>Chryseobacterium</taxon>
    </lineage>
</organism>
<keyword evidence="2" id="KW-0732">Signal</keyword>
<keyword evidence="1" id="KW-0175">Coiled coil</keyword>
<feature type="chain" id="PRO_5040513194" evidence="2">
    <location>
        <begin position="19"/>
        <end position="243"/>
    </location>
</feature>
<proteinExistence type="predicted"/>
<evidence type="ECO:0000256" key="1">
    <source>
        <dbReference type="SAM" id="Coils"/>
    </source>
</evidence>
<dbReference type="AlphaFoldDB" id="A0A9Q3YWZ8"/>
<gene>
    <name evidence="3" type="ORF">LO744_16480</name>
</gene>
<comment type="caution">
    <text evidence="3">The sequence shown here is derived from an EMBL/GenBank/DDBJ whole genome shotgun (WGS) entry which is preliminary data.</text>
</comment>
<feature type="signal peptide" evidence="2">
    <location>
        <begin position="1"/>
        <end position="18"/>
    </location>
</feature>
<protein>
    <submittedName>
        <fullName evidence="3">Uncharacterized protein</fullName>
    </submittedName>
</protein>
<evidence type="ECO:0000313" key="3">
    <source>
        <dbReference type="EMBL" id="MCD1118454.1"/>
    </source>
</evidence>
<accession>A0A9Q3YWZ8</accession>
<dbReference type="EMBL" id="JAJNAY010000002">
    <property type="protein sequence ID" value="MCD1118454.1"/>
    <property type="molecule type" value="Genomic_DNA"/>
</dbReference>
<evidence type="ECO:0000313" key="4">
    <source>
        <dbReference type="Proteomes" id="UP001108025"/>
    </source>
</evidence>
<dbReference type="RefSeq" id="WP_230671311.1">
    <property type="nucleotide sequence ID" value="NZ_JAJNAY010000002.1"/>
</dbReference>
<keyword evidence="4" id="KW-1185">Reference proteome</keyword>
<reference evidence="3" key="1">
    <citation type="submission" date="2021-11" db="EMBL/GenBank/DDBJ databases">
        <title>Description of novel Chryseobacterium species.</title>
        <authorList>
            <person name="Saticioglu I.B."/>
            <person name="Ay H."/>
            <person name="Altun S."/>
            <person name="Duman M."/>
        </authorList>
    </citation>
    <scope>NUCLEOTIDE SEQUENCE</scope>
    <source>
        <strain evidence="3">C-17</strain>
    </source>
</reference>
<feature type="coiled-coil region" evidence="1">
    <location>
        <begin position="20"/>
        <end position="54"/>
    </location>
</feature>
<evidence type="ECO:0000256" key="2">
    <source>
        <dbReference type="SAM" id="SignalP"/>
    </source>
</evidence>
<sequence>MKNLIILFALLIPFISYAQNKKLNSETRTKQLKLQNQENALDFKRLQKELSEKDSINKGPFTYGIFPYPDYDSISKKTFSGIGTTGNFYGINLNGKKIVYTSFSENKNSLNNYRVKENNRIFFTIVVLTDFIDEKNFKSMKSQIVSRNFPDVIGQGYIKTKENKIDFSAFVTLENDEFAIINMKLYNLKYGNIILIAPQKEGSLRSIQILADENLTTENIKMNVEKLLKNQQIKSFFTNENVI</sequence>
<dbReference type="Proteomes" id="UP001108025">
    <property type="component" value="Unassembled WGS sequence"/>
</dbReference>